<keyword evidence="3" id="KW-1185">Reference proteome</keyword>
<feature type="chain" id="PRO_5016688445" description="Outer membrane beta-barrel porin/alpha-amylase" evidence="1">
    <location>
        <begin position="27"/>
        <end position="270"/>
    </location>
</feature>
<sequence>MKSATTTLFASLLAFTAGSLPMSSRAQDHDAAELAKQLSNPVAALISVPFQNNFEWGGGPEGDGFRYLLNFQPVVPITLNEEWNMISRTIVPFISQEDMIGRSSQTGLGDITQSLFFSPKNPGPGGWIIGVGPAFLIPTATDDLLGTEKFGLGPTAVLLKQAHGWTFGALLNHIWSVAGDGDRDDVSSTFVQPFLSYTTKKQTTFTLNSESTYDWEHEQWTVPVNLSVAQLVKIGGHPYQFQLGAKYYADGPEGTPDWGVRFSVIFLFPK</sequence>
<reference evidence="2 3" key="1">
    <citation type="submission" date="2018-06" db="EMBL/GenBank/DDBJ databases">
        <title>Genomic Encyclopedia of Type Strains, Phase IV (KMG-IV): sequencing the most valuable type-strain genomes for metagenomic binning, comparative biology and taxonomic classification.</title>
        <authorList>
            <person name="Goeker M."/>
        </authorList>
    </citation>
    <scope>NUCLEOTIDE SEQUENCE [LARGE SCALE GENOMIC DNA]</scope>
    <source>
        <strain evidence="2 3">DSM 25532</strain>
    </source>
</reference>
<proteinExistence type="predicted"/>
<dbReference type="OrthoDB" id="9809066at2"/>
<evidence type="ECO:0000256" key="1">
    <source>
        <dbReference type="SAM" id="SignalP"/>
    </source>
</evidence>
<dbReference type="RefSeq" id="WP_113962346.1">
    <property type="nucleotide sequence ID" value="NZ_QNRR01000022.1"/>
</dbReference>
<dbReference type="EMBL" id="QNRR01000022">
    <property type="protein sequence ID" value="RBP35350.1"/>
    <property type="molecule type" value="Genomic_DNA"/>
</dbReference>
<keyword evidence="1" id="KW-0732">Signal</keyword>
<feature type="signal peptide" evidence="1">
    <location>
        <begin position="1"/>
        <end position="26"/>
    </location>
</feature>
<organism evidence="2 3">
    <name type="scientific">Roseimicrobium gellanilyticum</name>
    <dbReference type="NCBI Taxonomy" id="748857"/>
    <lineage>
        <taxon>Bacteria</taxon>
        <taxon>Pseudomonadati</taxon>
        <taxon>Verrucomicrobiota</taxon>
        <taxon>Verrucomicrobiia</taxon>
        <taxon>Verrucomicrobiales</taxon>
        <taxon>Verrucomicrobiaceae</taxon>
        <taxon>Roseimicrobium</taxon>
    </lineage>
</organism>
<evidence type="ECO:0008006" key="4">
    <source>
        <dbReference type="Google" id="ProtNLM"/>
    </source>
</evidence>
<dbReference type="Proteomes" id="UP000253426">
    <property type="component" value="Unassembled WGS sequence"/>
</dbReference>
<gene>
    <name evidence="2" type="ORF">DES53_12217</name>
</gene>
<dbReference type="AlphaFoldDB" id="A0A366H0I4"/>
<evidence type="ECO:0000313" key="3">
    <source>
        <dbReference type="Proteomes" id="UP000253426"/>
    </source>
</evidence>
<name>A0A366H0I4_9BACT</name>
<evidence type="ECO:0000313" key="2">
    <source>
        <dbReference type="EMBL" id="RBP35350.1"/>
    </source>
</evidence>
<accession>A0A366H0I4</accession>
<protein>
    <recommendedName>
        <fullName evidence="4">Outer membrane beta-barrel porin/alpha-amylase</fullName>
    </recommendedName>
</protein>
<comment type="caution">
    <text evidence="2">The sequence shown here is derived from an EMBL/GenBank/DDBJ whole genome shotgun (WGS) entry which is preliminary data.</text>
</comment>